<organism evidence="1 2">
    <name type="scientific">Thermococcus kodakarensis (strain ATCC BAA-918 / JCM 12380 / KOD1)</name>
    <name type="common">Pyrococcus kodakaraensis (strain KOD1)</name>
    <dbReference type="NCBI Taxonomy" id="69014"/>
    <lineage>
        <taxon>Archaea</taxon>
        <taxon>Methanobacteriati</taxon>
        <taxon>Methanobacteriota</taxon>
        <taxon>Thermococci</taxon>
        <taxon>Thermococcales</taxon>
        <taxon>Thermococcaceae</taxon>
        <taxon>Thermococcus</taxon>
    </lineage>
</organism>
<dbReference type="AlphaFoldDB" id="Q5JFX6"/>
<dbReference type="Proteomes" id="UP000000536">
    <property type="component" value="Chromosome"/>
</dbReference>
<evidence type="ECO:0000313" key="2">
    <source>
        <dbReference type="Proteomes" id="UP000000536"/>
    </source>
</evidence>
<dbReference type="HOGENOM" id="CLU_2353360_0_0_2"/>
<protein>
    <submittedName>
        <fullName evidence="1">Uncharacterized protein</fullName>
    </submittedName>
</protein>
<dbReference type="GeneID" id="78446800"/>
<dbReference type="InParanoid" id="Q5JFX6"/>
<dbReference type="PATRIC" id="fig|69014.16.peg.298"/>
<sequence>MEGGREKPSVRAGSEELLFEVLKEGLFWAALGRPSEVMPFLRGKLLGNGFSPKAKEELQWLLDQLEKYYSHVAASGRVEERHLRAIKSFYRDIVVVLSVERAEF</sequence>
<dbReference type="EnsemblBacteria" id="BAD84488">
    <property type="protein sequence ID" value="BAD84488"/>
    <property type="gene ID" value="TK0299"/>
</dbReference>
<dbReference type="EMBL" id="AP006878">
    <property type="protein sequence ID" value="BAD84488.1"/>
    <property type="molecule type" value="Genomic_DNA"/>
</dbReference>
<keyword evidence="2" id="KW-1185">Reference proteome</keyword>
<dbReference type="OrthoDB" id="85850at2157"/>
<accession>Q5JFX6</accession>
<reference evidence="1 2" key="1">
    <citation type="journal article" date="2005" name="Genome Res.">
        <title>Complete genome sequence of the hyperthermophilic archaeon Thermococcus kodakaraensis KOD1 and comparison with Pyrococcus genomes.</title>
        <authorList>
            <person name="Fukui T."/>
            <person name="Atomi H."/>
            <person name="Kanai T."/>
            <person name="Matsumi R."/>
            <person name="Fujiwara S."/>
            <person name="Imanaka T."/>
        </authorList>
    </citation>
    <scope>NUCLEOTIDE SEQUENCE [LARGE SCALE GENOMIC DNA]</scope>
    <source>
        <strain evidence="2">ATCC BAA-918 / JCM 12380 / KOD1</strain>
    </source>
</reference>
<dbReference type="KEGG" id="tko:TK0299"/>
<gene>
    <name evidence="1" type="ordered locus">TK0299</name>
</gene>
<dbReference type="eggNOG" id="arCOG04021">
    <property type="taxonomic scope" value="Archaea"/>
</dbReference>
<proteinExistence type="predicted"/>
<evidence type="ECO:0000313" key="1">
    <source>
        <dbReference type="EMBL" id="BAD84488.1"/>
    </source>
</evidence>
<name>Q5JFX6_THEKO</name>
<dbReference type="RefSeq" id="WP_011249254.1">
    <property type="nucleotide sequence ID" value="NC_006624.1"/>
</dbReference>